<dbReference type="Proteomes" id="UP000281553">
    <property type="component" value="Unassembled WGS sequence"/>
</dbReference>
<keyword evidence="2" id="KW-1185">Reference proteome</keyword>
<reference evidence="1 2" key="1">
    <citation type="submission" date="2018-11" db="EMBL/GenBank/DDBJ databases">
        <authorList>
            <consortium name="Pathogen Informatics"/>
        </authorList>
    </citation>
    <scope>NUCLEOTIDE SEQUENCE [LARGE SCALE GENOMIC DNA]</scope>
</reference>
<gene>
    <name evidence="1" type="ORF">DILT_LOCUS594</name>
</gene>
<accession>A0A3P6PQP7</accession>
<dbReference type="AlphaFoldDB" id="A0A3P6PQP7"/>
<protein>
    <submittedName>
        <fullName evidence="1">Uncharacterized protein</fullName>
    </submittedName>
</protein>
<proteinExistence type="predicted"/>
<organism evidence="1 2">
    <name type="scientific">Dibothriocephalus latus</name>
    <name type="common">Fish tapeworm</name>
    <name type="synonym">Diphyllobothrium latum</name>
    <dbReference type="NCBI Taxonomy" id="60516"/>
    <lineage>
        <taxon>Eukaryota</taxon>
        <taxon>Metazoa</taxon>
        <taxon>Spiralia</taxon>
        <taxon>Lophotrochozoa</taxon>
        <taxon>Platyhelminthes</taxon>
        <taxon>Cestoda</taxon>
        <taxon>Eucestoda</taxon>
        <taxon>Diphyllobothriidea</taxon>
        <taxon>Diphyllobothriidae</taxon>
        <taxon>Dibothriocephalus</taxon>
    </lineage>
</organism>
<evidence type="ECO:0000313" key="1">
    <source>
        <dbReference type="EMBL" id="VDK34520.1"/>
    </source>
</evidence>
<name>A0A3P6PQP7_DIBLA</name>
<evidence type="ECO:0000313" key="2">
    <source>
        <dbReference type="Proteomes" id="UP000281553"/>
    </source>
</evidence>
<sequence>MLASMIHLLGSRPRSRQPEVNFELLVRTGKWLSSADVEPEIIRAVFPVIVFEVSHLLSPFCTPLAPSPTTNYFGMPT</sequence>
<dbReference type="EMBL" id="UYRU01002646">
    <property type="protein sequence ID" value="VDK34520.1"/>
    <property type="molecule type" value="Genomic_DNA"/>
</dbReference>